<organism evidence="8 9">
    <name type="scientific">Rubripirellula obstinata</name>
    <dbReference type="NCBI Taxonomy" id="406547"/>
    <lineage>
        <taxon>Bacteria</taxon>
        <taxon>Pseudomonadati</taxon>
        <taxon>Planctomycetota</taxon>
        <taxon>Planctomycetia</taxon>
        <taxon>Pirellulales</taxon>
        <taxon>Pirellulaceae</taxon>
        <taxon>Rubripirellula</taxon>
    </lineage>
</organism>
<keyword evidence="2" id="KW-0545">Nucleotide biosynthesis</keyword>
<proteinExistence type="inferred from homology"/>
<evidence type="ECO:0000256" key="3">
    <source>
        <dbReference type="ARBA" id="ARBA00022741"/>
    </source>
</evidence>
<dbReference type="GO" id="GO:0004017">
    <property type="term" value="F:AMP kinase activity"/>
    <property type="evidence" value="ECO:0007669"/>
    <property type="project" value="UniProtKB-EC"/>
</dbReference>
<comment type="similarity">
    <text evidence="5">Belongs to the adenylate kinase family.</text>
</comment>
<dbReference type="Gene3D" id="3.40.50.300">
    <property type="entry name" value="P-loop containing nucleotide triphosphate hydrolases"/>
    <property type="match status" value="1"/>
</dbReference>
<dbReference type="PRINTS" id="PR00094">
    <property type="entry name" value="ADENYLTKNASE"/>
</dbReference>
<evidence type="ECO:0000256" key="4">
    <source>
        <dbReference type="ARBA" id="ARBA00022777"/>
    </source>
</evidence>
<evidence type="ECO:0000256" key="5">
    <source>
        <dbReference type="RuleBase" id="RU003330"/>
    </source>
</evidence>
<evidence type="ECO:0000256" key="1">
    <source>
        <dbReference type="ARBA" id="ARBA00022679"/>
    </source>
</evidence>
<dbReference type="InterPro" id="IPR027417">
    <property type="entry name" value="P-loop_NTPase"/>
</dbReference>
<comment type="subunit">
    <text evidence="6">Monomer.</text>
</comment>
<dbReference type="EMBL" id="VRLW01000013">
    <property type="protein sequence ID" value="KAA1256913.1"/>
    <property type="molecule type" value="Genomic_DNA"/>
</dbReference>
<accession>A0A5B1CBL6</accession>
<reference evidence="8 9" key="1">
    <citation type="submission" date="2019-08" db="EMBL/GenBank/DDBJ databases">
        <title>Deep-cultivation of Planctomycetes and their phenomic and genomic characterization uncovers novel biology.</title>
        <authorList>
            <person name="Wiegand S."/>
            <person name="Jogler M."/>
            <person name="Boedeker C."/>
            <person name="Pinto D."/>
            <person name="Vollmers J."/>
            <person name="Rivas-Marin E."/>
            <person name="Kohn T."/>
            <person name="Peeters S.H."/>
            <person name="Heuer A."/>
            <person name="Rast P."/>
            <person name="Oberbeckmann S."/>
            <person name="Bunk B."/>
            <person name="Jeske O."/>
            <person name="Meyerdierks A."/>
            <person name="Storesund J.E."/>
            <person name="Kallscheuer N."/>
            <person name="Luecker S."/>
            <person name="Lage O.M."/>
            <person name="Pohl T."/>
            <person name="Merkel B.J."/>
            <person name="Hornburger P."/>
            <person name="Mueller R.-W."/>
            <person name="Bruemmer F."/>
            <person name="Labrenz M."/>
            <person name="Spormann A.M."/>
            <person name="Op Den Camp H."/>
            <person name="Overmann J."/>
            <person name="Amann R."/>
            <person name="Jetten M.S.M."/>
            <person name="Mascher T."/>
            <person name="Medema M.H."/>
            <person name="Devos D.P."/>
            <person name="Kaster A.-K."/>
            <person name="Ovreas L."/>
            <person name="Rohde M."/>
            <person name="Galperin M.Y."/>
            <person name="Jogler C."/>
        </authorList>
    </citation>
    <scope>NUCLEOTIDE SEQUENCE [LARGE SCALE GENOMIC DNA]</scope>
    <source>
        <strain evidence="8 9">LF1</strain>
    </source>
</reference>
<evidence type="ECO:0000256" key="6">
    <source>
        <dbReference type="RuleBase" id="RU003331"/>
    </source>
</evidence>
<dbReference type="GO" id="GO:0005524">
    <property type="term" value="F:ATP binding"/>
    <property type="evidence" value="ECO:0007669"/>
    <property type="project" value="UniProtKB-KW"/>
</dbReference>
<dbReference type="Proteomes" id="UP000322699">
    <property type="component" value="Unassembled WGS sequence"/>
</dbReference>
<dbReference type="SUPFAM" id="SSF52540">
    <property type="entry name" value="P-loop containing nucleoside triphosphate hydrolases"/>
    <property type="match status" value="1"/>
</dbReference>
<evidence type="ECO:0000313" key="8">
    <source>
        <dbReference type="EMBL" id="KAA1256913.1"/>
    </source>
</evidence>
<keyword evidence="6" id="KW-0067">ATP-binding</keyword>
<dbReference type="AlphaFoldDB" id="A0A5B1CBL6"/>
<dbReference type="PANTHER" id="PTHR23359">
    <property type="entry name" value="NUCLEOTIDE KINASE"/>
    <property type="match status" value="1"/>
</dbReference>
<name>A0A5B1CBL6_9BACT</name>
<protein>
    <recommendedName>
        <fullName evidence="6">Adenylate kinase</fullName>
        <ecNumber evidence="6">2.7.4.3</ecNumber>
    </recommendedName>
</protein>
<keyword evidence="9" id="KW-1185">Reference proteome</keyword>
<dbReference type="GO" id="GO:0005737">
    <property type="term" value="C:cytoplasm"/>
    <property type="evidence" value="ECO:0007669"/>
    <property type="project" value="UniProtKB-SubCell"/>
</dbReference>
<dbReference type="Pfam" id="PF00406">
    <property type="entry name" value="ADK"/>
    <property type="match status" value="1"/>
</dbReference>
<evidence type="ECO:0000256" key="7">
    <source>
        <dbReference type="SAM" id="MobiDB-lite"/>
    </source>
</evidence>
<feature type="region of interest" description="Disordered" evidence="7">
    <location>
        <begin position="94"/>
        <end position="128"/>
    </location>
</feature>
<evidence type="ECO:0000256" key="2">
    <source>
        <dbReference type="ARBA" id="ARBA00022727"/>
    </source>
</evidence>
<evidence type="ECO:0000313" key="9">
    <source>
        <dbReference type="Proteomes" id="UP000322699"/>
    </source>
</evidence>
<dbReference type="InterPro" id="IPR000850">
    <property type="entry name" value="Adenylat/UMP-CMP_kin"/>
</dbReference>
<dbReference type="EC" id="2.7.4.3" evidence="6"/>
<comment type="caution">
    <text evidence="8">The sequence shown here is derived from an EMBL/GenBank/DDBJ whole genome shotgun (WGS) entry which is preliminary data.</text>
</comment>
<comment type="catalytic activity">
    <reaction evidence="6">
        <text>AMP + ATP = 2 ADP</text>
        <dbReference type="Rhea" id="RHEA:12973"/>
        <dbReference type="ChEBI" id="CHEBI:30616"/>
        <dbReference type="ChEBI" id="CHEBI:456215"/>
        <dbReference type="ChEBI" id="CHEBI:456216"/>
        <dbReference type="EC" id="2.7.4.3"/>
    </reaction>
</comment>
<dbReference type="InterPro" id="IPR033690">
    <property type="entry name" value="Adenylat_kinase_CS"/>
</dbReference>
<gene>
    <name evidence="8" type="primary">adk_4</name>
    <name evidence="8" type="ORF">LF1_57920</name>
</gene>
<comment type="subcellular location">
    <subcellularLocation>
        <location evidence="6">Cytoplasm</location>
    </subcellularLocation>
</comment>
<keyword evidence="3 6" id="KW-0547">Nucleotide-binding</keyword>
<feature type="compositionally biased region" description="Basic and acidic residues" evidence="7">
    <location>
        <begin position="94"/>
        <end position="108"/>
    </location>
</feature>
<keyword evidence="4 5" id="KW-0418">Kinase</keyword>
<sequence length="128" mass="14368">MLRQLRDQSDDDCKFSSYTEGSILAPDDLMIELVAERLSLPDCQAGWLMDGFPRTLSQAQAFDGYLNHHGDQITRVIELVADADGIVKRLIERAKSENRPDDTPQEHRRAIKGIPSSHKASAELLPRP</sequence>
<keyword evidence="1 5" id="KW-0808">Transferase</keyword>
<dbReference type="PROSITE" id="PS00113">
    <property type="entry name" value="ADENYLATE_KINASE"/>
    <property type="match status" value="1"/>
</dbReference>